<evidence type="ECO:0000256" key="1">
    <source>
        <dbReference type="SAM" id="MobiDB-lite"/>
    </source>
</evidence>
<proteinExistence type="predicted"/>
<reference evidence="2" key="1">
    <citation type="submission" date="2020-02" db="EMBL/GenBank/DDBJ databases">
        <authorList>
            <person name="Meier V. D."/>
        </authorList>
    </citation>
    <scope>NUCLEOTIDE SEQUENCE</scope>
    <source>
        <strain evidence="2">AVDCRST_MAG08</strain>
    </source>
</reference>
<accession>A0A6J4J4S2</accession>
<protein>
    <submittedName>
        <fullName evidence="2">Uncharacterized protein</fullName>
    </submittedName>
</protein>
<dbReference type="EMBL" id="CADCTG010000226">
    <property type="protein sequence ID" value="CAA9268269.1"/>
    <property type="molecule type" value="Genomic_DNA"/>
</dbReference>
<dbReference type="AlphaFoldDB" id="A0A6J4J4S2"/>
<evidence type="ECO:0000313" key="2">
    <source>
        <dbReference type="EMBL" id="CAA9268269.1"/>
    </source>
</evidence>
<feature type="region of interest" description="Disordered" evidence="1">
    <location>
        <begin position="1"/>
        <end position="39"/>
    </location>
</feature>
<gene>
    <name evidence="2" type="ORF">AVDCRST_MAG08-3057</name>
</gene>
<name>A0A6J4J4S2_9PROT</name>
<sequence length="39" mass="4285">MGRGGVSRMRVHRGGADHTEALLSWHSHEPPHRPQEGAS</sequence>
<feature type="compositionally biased region" description="Basic and acidic residues" evidence="1">
    <location>
        <begin position="14"/>
        <end position="39"/>
    </location>
</feature>
<organism evidence="2">
    <name type="scientific">uncultured Acetobacteraceae bacterium</name>
    <dbReference type="NCBI Taxonomy" id="169975"/>
    <lineage>
        <taxon>Bacteria</taxon>
        <taxon>Pseudomonadati</taxon>
        <taxon>Pseudomonadota</taxon>
        <taxon>Alphaproteobacteria</taxon>
        <taxon>Acetobacterales</taxon>
        <taxon>Acetobacteraceae</taxon>
        <taxon>environmental samples</taxon>
    </lineage>
</organism>